<gene>
    <name evidence="2" type="ORF">HIR71_09760</name>
</gene>
<evidence type="ECO:0000313" key="3">
    <source>
        <dbReference type="Proteomes" id="UP000562124"/>
    </source>
</evidence>
<sequence>MTRAGRSWWIPLVATAALLGSGLWMVLQGAGASGSMASNGPASFSYGSMMSEHARCGSMMDEQGNGSMMDEQGTDSMMDEQGTDSMMDEQGNGSMMDR</sequence>
<reference evidence="2 3" key="1">
    <citation type="submission" date="2020-04" db="EMBL/GenBank/DDBJ databases">
        <title>Sequencing and Assembly of C. fimi.</title>
        <authorList>
            <person name="Ramsey A.R."/>
        </authorList>
    </citation>
    <scope>NUCLEOTIDE SEQUENCE [LARGE SCALE GENOMIC DNA]</scope>
    <source>
        <strain evidence="2 3">SB</strain>
    </source>
</reference>
<protein>
    <submittedName>
        <fullName evidence="2">Uncharacterized protein</fullName>
    </submittedName>
</protein>
<dbReference type="EMBL" id="JABCJJ010000013">
    <property type="protein sequence ID" value="NMR20496.1"/>
    <property type="molecule type" value="Genomic_DNA"/>
</dbReference>
<evidence type="ECO:0000313" key="2">
    <source>
        <dbReference type="EMBL" id="NMR20496.1"/>
    </source>
</evidence>
<dbReference type="AlphaFoldDB" id="A0A7Y0LYZ4"/>
<comment type="caution">
    <text evidence="2">The sequence shown here is derived from an EMBL/GenBank/DDBJ whole genome shotgun (WGS) entry which is preliminary data.</text>
</comment>
<evidence type="ECO:0000256" key="1">
    <source>
        <dbReference type="SAM" id="MobiDB-lite"/>
    </source>
</evidence>
<dbReference type="Proteomes" id="UP000562124">
    <property type="component" value="Unassembled WGS sequence"/>
</dbReference>
<keyword evidence="3" id="KW-1185">Reference proteome</keyword>
<dbReference type="RefSeq" id="WP_169324877.1">
    <property type="nucleotide sequence ID" value="NZ_JABCJJ010000013.1"/>
</dbReference>
<accession>A0A7Y0LYZ4</accession>
<name>A0A7Y0LYZ4_CELFI</name>
<proteinExistence type="predicted"/>
<feature type="region of interest" description="Disordered" evidence="1">
    <location>
        <begin position="58"/>
        <end position="98"/>
    </location>
</feature>
<organism evidence="2 3">
    <name type="scientific">Cellulomonas fimi</name>
    <dbReference type="NCBI Taxonomy" id="1708"/>
    <lineage>
        <taxon>Bacteria</taxon>
        <taxon>Bacillati</taxon>
        <taxon>Actinomycetota</taxon>
        <taxon>Actinomycetes</taxon>
        <taxon>Micrococcales</taxon>
        <taxon>Cellulomonadaceae</taxon>
        <taxon>Cellulomonas</taxon>
    </lineage>
</organism>